<dbReference type="CDD" id="cd01630">
    <property type="entry name" value="HAD_KDO-like"/>
    <property type="match status" value="1"/>
</dbReference>
<keyword evidence="4 7" id="KW-0479">Metal-binding</keyword>
<dbReference type="FunFam" id="3.40.50.1000:FF:000029">
    <property type="entry name" value="3-deoxy-D-manno-octulosonate 8-phosphate phosphatase KdsC"/>
    <property type="match status" value="1"/>
</dbReference>
<dbReference type="Pfam" id="PF08282">
    <property type="entry name" value="Hydrolase_3"/>
    <property type="match status" value="1"/>
</dbReference>
<evidence type="ECO:0000313" key="9">
    <source>
        <dbReference type="Proteomes" id="UP000186469"/>
    </source>
</evidence>
<keyword evidence="9" id="KW-1185">Reference proteome</keyword>
<dbReference type="PANTHER" id="PTHR21485:SF3">
    <property type="entry name" value="N-ACYLNEURAMINATE CYTIDYLYLTRANSFERASE"/>
    <property type="match status" value="1"/>
</dbReference>
<dbReference type="NCBIfam" id="TIGR01670">
    <property type="entry name" value="KdsC-phosphatas"/>
    <property type="match status" value="1"/>
</dbReference>
<dbReference type="RefSeq" id="WP_084650585.1">
    <property type="nucleotide sequence ID" value="NZ_FRDI01000003.1"/>
</dbReference>
<evidence type="ECO:0000256" key="3">
    <source>
        <dbReference type="ARBA" id="ARBA00011881"/>
    </source>
</evidence>
<comment type="subunit">
    <text evidence="3">Homotetramer.</text>
</comment>
<dbReference type="SUPFAM" id="SSF56784">
    <property type="entry name" value="HAD-like"/>
    <property type="match status" value="1"/>
</dbReference>
<dbReference type="PIRSF" id="PIRSF006118">
    <property type="entry name" value="KDO8-P_Ptase"/>
    <property type="match status" value="1"/>
</dbReference>
<sequence length="193" mass="21687">MSEKKYNREDFYPSYYHDPELIKLAKPITTLVFDIDGVFTDAGIYLDSNGEHSKRFNIQDGLGIMLAHEAGLKVAVITGQSSPAVDKRMNILKINNYYHGFIDKREPINDLKNKYNLSWNEIAYLGDDWVDLSCLASVGFPVAVNNAVPEVKEAAKLVTLASGGHGAVREFIQFILYTQNKLQTILNKFNQPA</sequence>
<feature type="binding site" evidence="7">
    <location>
        <position position="36"/>
    </location>
    <ligand>
        <name>substrate</name>
    </ligand>
</feature>
<evidence type="ECO:0000256" key="7">
    <source>
        <dbReference type="PIRSR" id="PIRSR006118-2"/>
    </source>
</evidence>
<dbReference type="SFLD" id="SFLDG01138">
    <property type="entry name" value="C1.6.2:_Deoxy-d-mannose-octulo"/>
    <property type="match status" value="1"/>
</dbReference>
<dbReference type="InterPro" id="IPR010023">
    <property type="entry name" value="KdsC_fam"/>
</dbReference>
<accession>A0A1M7SF65</accession>
<dbReference type="SFLD" id="SFLDG01136">
    <property type="entry name" value="C1.6:_Phosphoserine_Phosphatas"/>
    <property type="match status" value="1"/>
</dbReference>
<evidence type="ECO:0000256" key="6">
    <source>
        <dbReference type="ARBA" id="ARBA00022842"/>
    </source>
</evidence>
<dbReference type="Proteomes" id="UP000186469">
    <property type="component" value="Unassembled WGS sequence"/>
</dbReference>
<dbReference type="GO" id="GO:0046872">
    <property type="term" value="F:metal ion binding"/>
    <property type="evidence" value="ECO:0007669"/>
    <property type="project" value="UniProtKB-KW"/>
</dbReference>
<dbReference type="InterPro" id="IPR036412">
    <property type="entry name" value="HAD-like_sf"/>
</dbReference>
<dbReference type="PANTHER" id="PTHR21485">
    <property type="entry name" value="HAD SUPERFAMILY MEMBERS CMAS AND KDSC"/>
    <property type="match status" value="1"/>
</dbReference>
<dbReference type="EMBL" id="FRDI01000003">
    <property type="protein sequence ID" value="SHN57127.1"/>
    <property type="molecule type" value="Genomic_DNA"/>
</dbReference>
<dbReference type="SFLD" id="SFLDS00003">
    <property type="entry name" value="Haloacid_Dehalogenase"/>
    <property type="match status" value="1"/>
</dbReference>
<comment type="similarity">
    <text evidence="2">Belongs to the KdsC family.</text>
</comment>
<dbReference type="Gene3D" id="3.40.50.1000">
    <property type="entry name" value="HAD superfamily/HAD-like"/>
    <property type="match status" value="1"/>
</dbReference>
<keyword evidence="5" id="KW-0378">Hydrolase</keyword>
<name>A0A1M7SF65_9BACT</name>
<dbReference type="STRING" id="1121455.SAMN02745728_00872"/>
<evidence type="ECO:0000256" key="5">
    <source>
        <dbReference type="ARBA" id="ARBA00022801"/>
    </source>
</evidence>
<comment type="cofactor">
    <cofactor evidence="1 7">
        <name>Mg(2+)</name>
        <dbReference type="ChEBI" id="CHEBI:18420"/>
    </cofactor>
</comment>
<feature type="binding site" evidence="7">
    <location>
        <position position="127"/>
    </location>
    <ligand>
        <name>Mg(2+)</name>
        <dbReference type="ChEBI" id="CHEBI:18420"/>
    </ligand>
</feature>
<dbReference type="GO" id="GO:0016788">
    <property type="term" value="F:hydrolase activity, acting on ester bonds"/>
    <property type="evidence" value="ECO:0007669"/>
    <property type="project" value="InterPro"/>
</dbReference>
<dbReference type="OrthoDB" id="9805604at2"/>
<evidence type="ECO:0000313" key="8">
    <source>
        <dbReference type="EMBL" id="SHN57127.1"/>
    </source>
</evidence>
<dbReference type="InterPro" id="IPR023214">
    <property type="entry name" value="HAD_sf"/>
</dbReference>
<organism evidence="8 9">
    <name type="scientific">Desulfovibrio litoralis DSM 11393</name>
    <dbReference type="NCBI Taxonomy" id="1121455"/>
    <lineage>
        <taxon>Bacteria</taxon>
        <taxon>Pseudomonadati</taxon>
        <taxon>Thermodesulfobacteriota</taxon>
        <taxon>Desulfovibrionia</taxon>
        <taxon>Desulfovibrionales</taxon>
        <taxon>Desulfovibrionaceae</taxon>
        <taxon>Desulfovibrio</taxon>
    </lineage>
</organism>
<gene>
    <name evidence="8" type="ORF">SAMN02745728_00872</name>
</gene>
<keyword evidence="6 7" id="KW-0460">Magnesium</keyword>
<proteinExistence type="inferred from homology"/>
<reference evidence="8 9" key="1">
    <citation type="submission" date="2016-12" db="EMBL/GenBank/DDBJ databases">
        <authorList>
            <person name="Song W.-J."/>
            <person name="Kurnit D.M."/>
        </authorList>
    </citation>
    <scope>NUCLEOTIDE SEQUENCE [LARGE SCALE GENOMIC DNA]</scope>
    <source>
        <strain evidence="8 9">DSM 11393</strain>
    </source>
</reference>
<evidence type="ECO:0000256" key="1">
    <source>
        <dbReference type="ARBA" id="ARBA00001946"/>
    </source>
</evidence>
<dbReference type="InterPro" id="IPR050793">
    <property type="entry name" value="CMP-NeuNAc_synthase"/>
</dbReference>
<evidence type="ECO:0000256" key="2">
    <source>
        <dbReference type="ARBA" id="ARBA00005893"/>
    </source>
</evidence>
<dbReference type="GO" id="GO:0008781">
    <property type="term" value="F:N-acylneuraminate cytidylyltransferase activity"/>
    <property type="evidence" value="ECO:0007669"/>
    <property type="project" value="TreeGrafter"/>
</dbReference>
<protein>
    <submittedName>
        <fullName evidence="8">3-deoxy-D-manno-octulosonate 8-phosphate phosphatase (KDO 8-P phosphatase)</fullName>
    </submittedName>
</protein>
<evidence type="ECO:0000256" key="4">
    <source>
        <dbReference type="ARBA" id="ARBA00022723"/>
    </source>
</evidence>
<feature type="binding site" evidence="7">
    <location>
        <position position="34"/>
    </location>
    <ligand>
        <name>Mg(2+)</name>
        <dbReference type="ChEBI" id="CHEBI:18420"/>
    </ligand>
</feature>
<dbReference type="AlphaFoldDB" id="A0A1M7SF65"/>